<dbReference type="AlphaFoldDB" id="A0A0H4WSS7"/>
<evidence type="ECO:0000256" key="4">
    <source>
        <dbReference type="ARBA" id="ARBA00022452"/>
    </source>
</evidence>
<dbReference type="GO" id="GO:1990281">
    <property type="term" value="C:efflux pump complex"/>
    <property type="evidence" value="ECO:0007669"/>
    <property type="project" value="TreeGrafter"/>
</dbReference>
<keyword evidence="5" id="KW-0812">Transmembrane</keyword>
<keyword evidence="8" id="KW-0732">Signal</keyword>
<keyword evidence="6" id="KW-0472">Membrane</keyword>
<proteinExistence type="inferred from homology"/>
<keyword evidence="10" id="KW-1185">Reference proteome</keyword>
<dbReference type="GO" id="GO:0015562">
    <property type="term" value="F:efflux transmembrane transporter activity"/>
    <property type="evidence" value="ECO:0007669"/>
    <property type="project" value="InterPro"/>
</dbReference>
<organism evidence="9 10">
    <name type="scientific">Pseudomyxococcus hansupus</name>
    <dbReference type="NCBI Taxonomy" id="1297742"/>
    <lineage>
        <taxon>Bacteria</taxon>
        <taxon>Pseudomonadati</taxon>
        <taxon>Myxococcota</taxon>
        <taxon>Myxococcia</taxon>
        <taxon>Myxococcales</taxon>
        <taxon>Cystobacterineae</taxon>
        <taxon>Myxococcaceae</taxon>
        <taxon>Pseudomyxococcus</taxon>
    </lineage>
</organism>
<dbReference type="InterPro" id="IPR003423">
    <property type="entry name" value="OMP_efflux"/>
</dbReference>
<dbReference type="GO" id="GO:0009279">
    <property type="term" value="C:cell outer membrane"/>
    <property type="evidence" value="ECO:0007669"/>
    <property type="project" value="UniProtKB-SubCell"/>
</dbReference>
<dbReference type="Gene3D" id="1.20.1600.10">
    <property type="entry name" value="Outer membrane efflux proteins (OEP)"/>
    <property type="match status" value="1"/>
</dbReference>
<dbReference type="EMBL" id="CP012109">
    <property type="protein sequence ID" value="AKQ64608.1"/>
    <property type="molecule type" value="Genomic_DNA"/>
</dbReference>
<sequence>MTRASLRAVLLASLVAAPAQAREEGEAPLSLEEVLDSVERHYPVIEAARRDVEAAGAELLAAQGGFDPALRGRVVSTPIGGYPYTRVESVVEQPTSLWGANLFAGWRLGTGDFPVYAEGYETNALGEVRAGVSVPLLRNGPIDRRRAAMARAELGTDAAAFGVEQARLESSRTATWRYWEWVAAGRRYAVAQDLLRMAQARNAQLIERVESGDLANFEHVDNQRAVVQREGQVVAADRLLQQSAMELSLFVRDAEGAPVLPQPAWLPEGFPIPVAAEEAVGPLAIEDVLDRRPDVQRLELTRQQQRVEHRLARNQRAPAVDVSVAAAKDFGEGSPKKGKPELEVGLLLDIPTFNRAATGRERQVAAGLARLEAQLRLQKDRARVEVRDALSALEASRERVAVARRELTLAREIERSERTRFELGESTLLFVNLREQTAAEAAVREVDALTDYHKAVASLRAAAVLPVAVR</sequence>
<evidence type="ECO:0000256" key="5">
    <source>
        <dbReference type="ARBA" id="ARBA00022692"/>
    </source>
</evidence>
<accession>A0A0H4WSS7</accession>
<keyword evidence="4" id="KW-1134">Transmembrane beta strand</keyword>
<dbReference type="OrthoDB" id="581172at2"/>
<name>A0A0H4WSS7_9BACT</name>
<gene>
    <name evidence="9" type="ORF">A176_001520</name>
</gene>
<dbReference type="KEGG" id="mym:A176_001520"/>
<evidence type="ECO:0000256" key="1">
    <source>
        <dbReference type="ARBA" id="ARBA00004442"/>
    </source>
</evidence>
<protein>
    <submittedName>
        <fullName evidence="9">Outer membrane component of multidrug efflux pump</fullName>
    </submittedName>
</protein>
<evidence type="ECO:0000256" key="3">
    <source>
        <dbReference type="ARBA" id="ARBA00022448"/>
    </source>
</evidence>
<feature type="signal peptide" evidence="8">
    <location>
        <begin position="1"/>
        <end position="21"/>
    </location>
</feature>
<evidence type="ECO:0000313" key="9">
    <source>
        <dbReference type="EMBL" id="AKQ64608.1"/>
    </source>
</evidence>
<reference evidence="9 10" key="1">
    <citation type="journal article" date="2016" name="PLoS ONE">
        <title>Complete Genome Sequence and Comparative Genomics of a Novel Myxobacterium Myxococcus hansupus.</title>
        <authorList>
            <person name="Sharma G."/>
            <person name="Narwani T."/>
            <person name="Subramanian S."/>
        </authorList>
    </citation>
    <scope>NUCLEOTIDE SEQUENCE [LARGE SCALE GENOMIC DNA]</scope>
    <source>
        <strain evidence="10">mixupus</strain>
    </source>
</reference>
<dbReference type="GO" id="GO:0015288">
    <property type="term" value="F:porin activity"/>
    <property type="evidence" value="ECO:0007669"/>
    <property type="project" value="TreeGrafter"/>
</dbReference>
<dbReference type="RefSeq" id="WP_002634685.1">
    <property type="nucleotide sequence ID" value="NZ_CP012109.1"/>
</dbReference>
<evidence type="ECO:0000256" key="2">
    <source>
        <dbReference type="ARBA" id="ARBA00007613"/>
    </source>
</evidence>
<dbReference type="Pfam" id="PF02321">
    <property type="entry name" value="OEP"/>
    <property type="match status" value="1"/>
</dbReference>
<dbReference type="Proteomes" id="UP000009026">
    <property type="component" value="Chromosome"/>
</dbReference>
<evidence type="ECO:0000256" key="6">
    <source>
        <dbReference type="ARBA" id="ARBA00023136"/>
    </source>
</evidence>
<feature type="chain" id="PRO_5005212987" evidence="8">
    <location>
        <begin position="22"/>
        <end position="470"/>
    </location>
</feature>
<dbReference type="InterPro" id="IPR051906">
    <property type="entry name" value="TolC-like"/>
</dbReference>
<keyword evidence="3" id="KW-0813">Transport</keyword>
<evidence type="ECO:0000313" key="10">
    <source>
        <dbReference type="Proteomes" id="UP000009026"/>
    </source>
</evidence>
<dbReference type="SUPFAM" id="SSF56954">
    <property type="entry name" value="Outer membrane efflux proteins (OEP)"/>
    <property type="match status" value="1"/>
</dbReference>
<evidence type="ECO:0000256" key="7">
    <source>
        <dbReference type="ARBA" id="ARBA00023237"/>
    </source>
</evidence>
<dbReference type="PATRIC" id="fig|1297742.4.peg.1538"/>
<dbReference type="eggNOG" id="COG1538">
    <property type="taxonomic scope" value="Bacteria"/>
</dbReference>
<comment type="subcellular location">
    <subcellularLocation>
        <location evidence="1">Cell outer membrane</location>
    </subcellularLocation>
</comment>
<comment type="similarity">
    <text evidence="2">Belongs to the outer membrane factor (OMF) (TC 1.B.17) family.</text>
</comment>
<dbReference type="STRING" id="1297742.A176_001520"/>
<keyword evidence="7" id="KW-0998">Cell outer membrane</keyword>
<dbReference type="PANTHER" id="PTHR30026">
    <property type="entry name" value="OUTER MEMBRANE PROTEIN TOLC"/>
    <property type="match status" value="1"/>
</dbReference>
<evidence type="ECO:0000256" key="8">
    <source>
        <dbReference type="SAM" id="SignalP"/>
    </source>
</evidence>
<dbReference type="PANTHER" id="PTHR30026:SF21">
    <property type="entry name" value="SLR1270 PROTEIN"/>
    <property type="match status" value="1"/>
</dbReference>